<dbReference type="PRINTS" id="PR00419">
    <property type="entry name" value="ADXRDTASE"/>
</dbReference>
<gene>
    <name evidence="2" type="ORF">EG328_011529</name>
</gene>
<accession>A0A8H3V3X8</accession>
<feature type="signal peptide" evidence="1">
    <location>
        <begin position="1"/>
        <end position="26"/>
    </location>
</feature>
<evidence type="ECO:0000313" key="3">
    <source>
        <dbReference type="Proteomes" id="UP000447873"/>
    </source>
</evidence>
<dbReference type="SUPFAM" id="SSF51905">
    <property type="entry name" value="FAD/NAD(P)-binding domain"/>
    <property type="match status" value="1"/>
</dbReference>
<dbReference type="Proteomes" id="UP000447873">
    <property type="component" value="Unassembled WGS sequence"/>
</dbReference>
<evidence type="ECO:0000256" key="1">
    <source>
        <dbReference type="SAM" id="SignalP"/>
    </source>
</evidence>
<dbReference type="Gene3D" id="3.30.70.1990">
    <property type="match status" value="1"/>
</dbReference>
<protein>
    <recommendedName>
        <fullName evidence="4">FAD/NAD(P)-binding domain-containing protein</fullName>
    </recommendedName>
</protein>
<evidence type="ECO:0000313" key="2">
    <source>
        <dbReference type="EMBL" id="KAE9981590.1"/>
    </source>
</evidence>
<dbReference type="Gene3D" id="1.10.405.20">
    <property type="match status" value="1"/>
</dbReference>
<keyword evidence="1" id="KW-0732">Signal</keyword>
<dbReference type="InterPro" id="IPR036188">
    <property type="entry name" value="FAD/NAD-bd_sf"/>
</dbReference>
<dbReference type="Pfam" id="PF13450">
    <property type="entry name" value="NAD_binding_8"/>
    <property type="match status" value="1"/>
</dbReference>
<sequence>MSRVSTTTSSLVWCTVLLSLLPGASAWSKLGGSGWTWPWVAESKLPVCIIGAGPSGLTAAYNLQLKGYKTVIFDKQAEIGGKCQAYYDNVFHPLGAAFFSNLTYTETVKVINNVSVPASEFSLAGSTRQQFNINVTTGATSQVVPPSLAFRQLLAAEVPKYILLWTQQFANISVAGFKKGVPANLTVSAADWFRTNGFVALPIALTDPEALYGYGDIRRVPILYILQYITPDLLLGFIGARNVYYTDFHKIFQEWTKKFITGPIYTSTEITSVDRSGRIPFITFEKPEGFYKRNGWKHNHMKKVIQPCSSIIMAFPPTTENLDAVGLDYTPAERALFPHVGVENYYSSAVRLKVPFGTSYIASSASPGVPPPATGAPVALLVLSNVSDISTTWSWGPYREHQSIDTAYALLKETLSKVNRDPRNASTLSVPVDDGDIEDFRKWDYFPHFDTPALAAGAYAKFNALQGCEKTFWASGLNGMETVEWAIRGAQDIVSSHF</sequence>
<feature type="chain" id="PRO_5034088562" description="FAD/NAD(P)-binding domain-containing protein" evidence="1">
    <location>
        <begin position="27"/>
        <end position="498"/>
    </location>
</feature>
<organism evidence="2 3">
    <name type="scientific">Venturia inaequalis</name>
    <name type="common">Apple scab fungus</name>
    <dbReference type="NCBI Taxonomy" id="5025"/>
    <lineage>
        <taxon>Eukaryota</taxon>
        <taxon>Fungi</taxon>
        <taxon>Dikarya</taxon>
        <taxon>Ascomycota</taxon>
        <taxon>Pezizomycotina</taxon>
        <taxon>Dothideomycetes</taxon>
        <taxon>Pleosporomycetidae</taxon>
        <taxon>Venturiales</taxon>
        <taxon>Venturiaceae</taxon>
        <taxon>Venturia</taxon>
    </lineage>
</organism>
<reference evidence="2 3" key="1">
    <citation type="submission" date="2018-12" db="EMBL/GenBank/DDBJ databases">
        <title>Venturia inaequalis Genome Resource.</title>
        <authorList>
            <person name="Lichtner F.J."/>
        </authorList>
    </citation>
    <scope>NUCLEOTIDE SEQUENCE [LARGE SCALE GENOMIC DNA]</scope>
    <source>
        <strain evidence="2 3">120213</strain>
    </source>
</reference>
<dbReference type="AlphaFoldDB" id="A0A8H3V3X8"/>
<dbReference type="Gene3D" id="3.50.50.60">
    <property type="entry name" value="FAD/NAD(P)-binding domain"/>
    <property type="match status" value="1"/>
</dbReference>
<name>A0A8H3V3X8_VENIN</name>
<evidence type="ECO:0008006" key="4">
    <source>
        <dbReference type="Google" id="ProtNLM"/>
    </source>
</evidence>
<proteinExistence type="predicted"/>
<comment type="caution">
    <text evidence="2">The sequence shown here is derived from an EMBL/GenBank/DDBJ whole genome shotgun (WGS) entry which is preliminary data.</text>
</comment>
<dbReference type="EMBL" id="WNWS01000087">
    <property type="protein sequence ID" value="KAE9981590.1"/>
    <property type="molecule type" value="Genomic_DNA"/>
</dbReference>